<dbReference type="EnsemblMetazoa" id="AFUN011995-RA">
    <property type="protein sequence ID" value="AFUN011995-PA"/>
    <property type="gene ID" value="AFUN011995"/>
</dbReference>
<proteinExistence type="predicted"/>
<organism evidence="1">
    <name type="scientific">Anopheles funestus</name>
    <name type="common">African malaria mosquito</name>
    <dbReference type="NCBI Taxonomy" id="62324"/>
    <lineage>
        <taxon>Eukaryota</taxon>
        <taxon>Metazoa</taxon>
        <taxon>Ecdysozoa</taxon>
        <taxon>Arthropoda</taxon>
        <taxon>Hexapoda</taxon>
        <taxon>Insecta</taxon>
        <taxon>Pterygota</taxon>
        <taxon>Neoptera</taxon>
        <taxon>Endopterygota</taxon>
        <taxon>Diptera</taxon>
        <taxon>Nematocera</taxon>
        <taxon>Culicoidea</taxon>
        <taxon>Culicidae</taxon>
        <taxon>Anophelinae</taxon>
        <taxon>Anopheles</taxon>
    </lineage>
</organism>
<sequence>MWPILMQLHGMPHVPVMVVGIYSSMSKPTNAEAVLRPLVTELNRLRENGLAIHNRLYSVSVRAIIADSPARAFIKQVVNYNGVHGCMKCKCVGVSLRKPKKVIFEDMFAANRTDEEFRNERCTGHGHRKGPTPLTDLRGFDMIEGMPIGDKLHLIDLGVMQKLLLGWVLGELVPFKKWSACDRNEISEELISIKLPSEFLRKFRSLDVLHYWKGAEFGYFLSYGGIIVLQDRIGKVAYEHFKLLYCAISLLSFNAFISHWELRKFVQDFSRVYHRNYLVSNVHLLLHLYDDVRSLGPLSTFSTYPFKDMLQHIKHGYVRTSKWVQEFGTGNRKNNFA</sequence>
<dbReference type="AlphaFoldDB" id="A0A182S0B2"/>
<name>A0A182S0B2_ANOFN</name>
<dbReference type="STRING" id="62324.A0A182S0B2"/>
<accession>A0A182S0B2</accession>
<protein>
    <recommendedName>
        <fullName evidence="2">Transposase domain-containing protein</fullName>
    </recommendedName>
</protein>
<dbReference type="VEuPathDB" id="VectorBase:AFUN011995"/>
<dbReference type="VEuPathDB" id="VectorBase:AFUN2_009779"/>
<dbReference type="PANTHER" id="PTHR33053:SF9">
    <property type="entry name" value="AGAP000105-PA"/>
    <property type="match status" value="1"/>
</dbReference>
<evidence type="ECO:0000313" key="1">
    <source>
        <dbReference type="EnsemblMetazoa" id="AFUN011995-PA"/>
    </source>
</evidence>
<dbReference type="PANTHER" id="PTHR33053">
    <property type="entry name" value="PROTEIN, PUTATIVE-RELATED"/>
    <property type="match status" value="1"/>
</dbReference>
<reference evidence="1" key="1">
    <citation type="submission" date="2020-05" db="UniProtKB">
        <authorList>
            <consortium name="EnsemblMetazoa"/>
        </authorList>
    </citation>
    <scope>IDENTIFICATION</scope>
    <source>
        <strain evidence="1">FUMOZ</strain>
    </source>
</reference>
<evidence type="ECO:0008006" key="2">
    <source>
        <dbReference type="Google" id="ProtNLM"/>
    </source>
</evidence>